<feature type="transmembrane region" description="Helical" evidence="6">
    <location>
        <begin position="41"/>
        <end position="60"/>
    </location>
</feature>
<evidence type="ECO:0000256" key="6">
    <source>
        <dbReference type="SAM" id="Phobius"/>
    </source>
</evidence>
<dbReference type="InterPro" id="IPR050932">
    <property type="entry name" value="TM2D1-3-like"/>
</dbReference>
<feature type="region of interest" description="Disordered" evidence="5">
    <location>
        <begin position="1"/>
        <end position="22"/>
    </location>
</feature>
<dbReference type="Pfam" id="PF05154">
    <property type="entry name" value="TM2"/>
    <property type="match status" value="1"/>
</dbReference>
<keyword evidence="4 6" id="KW-0472">Membrane</keyword>
<accession>A0ABU8S3X6</accession>
<evidence type="ECO:0000256" key="1">
    <source>
        <dbReference type="ARBA" id="ARBA00004141"/>
    </source>
</evidence>
<dbReference type="InterPro" id="IPR007829">
    <property type="entry name" value="TM2"/>
</dbReference>
<sequence length="113" mass="12156">MSISASEQAPDQAPSPSPGRLSDTQRMLIEQRVANDKPSTGVAYLLCLFLGPLGAHRFYLGATGTGIVMLILSLTFFGLIISGPWAFIDLFLIPGIISGKVDAMRQRLAFEAM</sequence>
<evidence type="ECO:0000256" key="2">
    <source>
        <dbReference type="ARBA" id="ARBA00022692"/>
    </source>
</evidence>
<dbReference type="Proteomes" id="UP001379235">
    <property type="component" value="Unassembled WGS sequence"/>
</dbReference>
<feature type="domain" description="TM2" evidence="7">
    <location>
        <begin position="39"/>
        <end position="91"/>
    </location>
</feature>
<name>A0ABU8S3X6_9SPHN</name>
<evidence type="ECO:0000313" key="9">
    <source>
        <dbReference type="Proteomes" id="UP001379235"/>
    </source>
</evidence>
<comment type="subcellular location">
    <subcellularLocation>
        <location evidence="1">Membrane</location>
        <topology evidence="1">Multi-pass membrane protein</topology>
    </subcellularLocation>
</comment>
<dbReference type="PANTHER" id="PTHR21016:SF25">
    <property type="entry name" value="TM2 DOMAIN-CONTAINING PROTEIN DDB_G0277895-RELATED"/>
    <property type="match status" value="1"/>
</dbReference>
<keyword evidence="9" id="KW-1185">Reference proteome</keyword>
<evidence type="ECO:0000313" key="8">
    <source>
        <dbReference type="EMBL" id="MEJ6008658.1"/>
    </source>
</evidence>
<feature type="transmembrane region" description="Helical" evidence="6">
    <location>
        <begin position="66"/>
        <end position="97"/>
    </location>
</feature>
<comment type="caution">
    <text evidence="8">The sequence shown here is derived from an EMBL/GenBank/DDBJ whole genome shotgun (WGS) entry which is preliminary data.</text>
</comment>
<keyword evidence="3 6" id="KW-1133">Transmembrane helix</keyword>
<dbReference type="RefSeq" id="WP_339964260.1">
    <property type="nucleotide sequence ID" value="NZ_JBBHJY010000001.1"/>
</dbReference>
<evidence type="ECO:0000259" key="7">
    <source>
        <dbReference type="Pfam" id="PF05154"/>
    </source>
</evidence>
<evidence type="ECO:0000256" key="3">
    <source>
        <dbReference type="ARBA" id="ARBA00022989"/>
    </source>
</evidence>
<organism evidence="8 9">
    <name type="scientific">Novosphingobium aquae</name>
    <dbReference type="NCBI Taxonomy" id="3133435"/>
    <lineage>
        <taxon>Bacteria</taxon>
        <taxon>Pseudomonadati</taxon>
        <taxon>Pseudomonadota</taxon>
        <taxon>Alphaproteobacteria</taxon>
        <taxon>Sphingomonadales</taxon>
        <taxon>Sphingomonadaceae</taxon>
        <taxon>Novosphingobium</taxon>
    </lineage>
</organism>
<keyword evidence="2 6" id="KW-0812">Transmembrane</keyword>
<reference evidence="8 9" key="1">
    <citation type="submission" date="2024-03" db="EMBL/GenBank/DDBJ databases">
        <authorList>
            <person name="Jo J.-H."/>
        </authorList>
    </citation>
    <scope>NUCLEOTIDE SEQUENCE [LARGE SCALE GENOMIC DNA]</scope>
    <source>
        <strain evidence="8 9">AS3R-12</strain>
    </source>
</reference>
<proteinExistence type="predicted"/>
<protein>
    <submittedName>
        <fullName evidence="8">TM2 domain-containing protein</fullName>
    </submittedName>
</protein>
<gene>
    <name evidence="8" type="ORF">WG900_01870</name>
</gene>
<dbReference type="PANTHER" id="PTHR21016">
    <property type="entry name" value="BETA-AMYLOID BINDING PROTEIN-RELATED"/>
    <property type="match status" value="1"/>
</dbReference>
<dbReference type="EMBL" id="JBBHJY010000001">
    <property type="protein sequence ID" value="MEJ6008658.1"/>
    <property type="molecule type" value="Genomic_DNA"/>
</dbReference>
<evidence type="ECO:0000256" key="5">
    <source>
        <dbReference type="SAM" id="MobiDB-lite"/>
    </source>
</evidence>
<evidence type="ECO:0000256" key="4">
    <source>
        <dbReference type="ARBA" id="ARBA00023136"/>
    </source>
</evidence>